<reference evidence="2 3" key="1">
    <citation type="submission" date="2018-08" db="EMBL/GenBank/DDBJ databases">
        <title>A genome reference for cultivated species of the human gut microbiota.</title>
        <authorList>
            <person name="Zou Y."/>
            <person name="Xue W."/>
            <person name="Luo G."/>
        </authorList>
    </citation>
    <scope>NUCLEOTIDE SEQUENCE [LARGE SCALE GENOMIC DNA]</scope>
    <source>
        <strain evidence="2 3">OM06-4</strain>
    </source>
</reference>
<evidence type="ECO:0000256" key="1">
    <source>
        <dbReference type="ARBA" id="ARBA00022649"/>
    </source>
</evidence>
<gene>
    <name evidence="2" type="ORF">DXB93_19135</name>
</gene>
<dbReference type="EMBL" id="QUSL01000083">
    <property type="protein sequence ID" value="RGD76120.1"/>
    <property type="molecule type" value="Genomic_DNA"/>
</dbReference>
<dbReference type="InterPro" id="IPR007712">
    <property type="entry name" value="RelE/ParE_toxin"/>
</dbReference>
<dbReference type="Gene3D" id="3.30.2310.20">
    <property type="entry name" value="RelE-like"/>
    <property type="match status" value="1"/>
</dbReference>
<evidence type="ECO:0000313" key="2">
    <source>
        <dbReference type="EMBL" id="RGD76120.1"/>
    </source>
</evidence>
<protein>
    <submittedName>
        <fullName evidence="2">Type II toxin-antitoxin system RelE/ParE family toxin</fullName>
    </submittedName>
</protein>
<evidence type="ECO:0000313" key="3">
    <source>
        <dbReference type="Proteomes" id="UP000261032"/>
    </source>
</evidence>
<organism evidence="2 3">
    <name type="scientific">Thomasclavelia ramosa</name>
    <dbReference type="NCBI Taxonomy" id="1547"/>
    <lineage>
        <taxon>Bacteria</taxon>
        <taxon>Bacillati</taxon>
        <taxon>Bacillota</taxon>
        <taxon>Erysipelotrichia</taxon>
        <taxon>Erysipelotrichales</taxon>
        <taxon>Coprobacillaceae</taxon>
        <taxon>Thomasclavelia</taxon>
    </lineage>
</organism>
<keyword evidence="1" id="KW-1277">Toxin-antitoxin system</keyword>
<proteinExistence type="predicted"/>
<dbReference type="AlphaFoldDB" id="A0A3E3E3I9"/>
<name>A0A3E3E3I9_9FIRM</name>
<dbReference type="Proteomes" id="UP000261032">
    <property type="component" value="Unassembled WGS sequence"/>
</dbReference>
<sequence>MYMEESKYKVVITDQANEDIENILDYIDRNFYNPDINEKLVSMLETQVKTLSLFPEINRVRLVRKERDIRVAMLMNYLICYYIDYEKNTVNIIRVFHELEDYEYKLVVH</sequence>
<accession>A0A3E3E3I9</accession>
<comment type="caution">
    <text evidence="2">The sequence shown here is derived from an EMBL/GenBank/DDBJ whole genome shotgun (WGS) entry which is preliminary data.</text>
</comment>
<dbReference type="InterPro" id="IPR035093">
    <property type="entry name" value="RelE/ParE_toxin_dom_sf"/>
</dbReference>
<dbReference type="Pfam" id="PF05016">
    <property type="entry name" value="ParE_toxin"/>
    <property type="match status" value="1"/>
</dbReference>